<gene>
    <name evidence="7" type="primary">trmB</name>
    <name evidence="8" type="ordered locus">Plabr_0663</name>
</gene>
<dbReference type="InterPro" id="IPR029063">
    <property type="entry name" value="SAM-dependent_MTases_sf"/>
</dbReference>
<dbReference type="KEGG" id="pbs:Plabr_0663"/>
<comment type="catalytic activity">
    <reaction evidence="1 7">
        <text>guanosine(46) in tRNA + S-adenosyl-L-methionine = N(7)-methylguanosine(46) in tRNA + S-adenosyl-L-homocysteine</text>
        <dbReference type="Rhea" id="RHEA:42708"/>
        <dbReference type="Rhea" id="RHEA-COMP:10188"/>
        <dbReference type="Rhea" id="RHEA-COMP:10189"/>
        <dbReference type="ChEBI" id="CHEBI:57856"/>
        <dbReference type="ChEBI" id="CHEBI:59789"/>
        <dbReference type="ChEBI" id="CHEBI:74269"/>
        <dbReference type="ChEBI" id="CHEBI:74480"/>
        <dbReference type="EC" id="2.1.1.33"/>
    </reaction>
</comment>
<dbReference type="NCBIfam" id="TIGR00091">
    <property type="entry name" value="tRNA (guanosine(46)-N7)-methyltransferase TrmB"/>
    <property type="match status" value="1"/>
</dbReference>
<dbReference type="OrthoDB" id="9802090at2"/>
<evidence type="ECO:0000256" key="7">
    <source>
        <dbReference type="HAMAP-Rule" id="MF_01057"/>
    </source>
</evidence>
<evidence type="ECO:0000313" key="9">
    <source>
        <dbReference type="Proteomes" id="UP000006860"/>
    </source>
</evidence>
<feature type="binding site" evidence="7">
    <location>
        <begin position="198"/>
        <end position="201"/>
    </location>
    <ligand>
        <name>substrate</name>
    </ligand>
</feature>
<dbReference type="EC" id="2.1.1.33" evidence="7"/>
<evidence type="ECO:0000313" key="8">
    <source>
        <dbReference type="EMBL" id="ADY58290.1"/>
    </source>
</evidence>
<organism evidence="8 9">
    <name type="scientific">Rubinisphaera brasiliensis (strain ATCC 49424 / DSM 5305 / JCM 21570 / IAM 15109 / NBRC 103401 / IFAM 1448)</name>
    <name type="common">Planctomyces brasiliensis</name>
    <dbReference type="NCBI Taxonomy" id="756272"/>
    <lineage>
        <taxon>Bacteria</taxon>
        <taxon>Pseudomonadati</taxon>
        <taxon>Planctomycetota</taxon>
        <taxon>Planctomycetia</taxon>
        <taxon>Planctomycetales</taxon>
        <taxon>Planctomycetaceae</taxon>
        <taxon>Rubinisphaera</taxon>
    </lineage>
</organism>
<dbReference type="STRING" id="756272.Plabr_0663"/>
<keyword evidence="9" id="KW-1185">Reference proteome</keyword>
<dbReference type="PANTHER" id="PTHR23417">
    <property type="entry name" value="3-DEOXY-D-MANNO-OCTULOSONIC-ACID TRANSFERASE/TRNA GUANINE-N 7 - -METHYLTRANSFERASE"/>
    <property type="match status" value="1"/>
</dbReference>
<dbReference type="Proteomes" id="UP000006860">
    <property type="component" value="Chromosome"/>
</dbReference>
<dbReference type="RefSeq" id="WP_013627033.1">
    <property type="nucleotide sequence ID" value="NC_015174.1"/>
</dbReference>
<keyword evidence="6 7" id="KW-0819">tRNA processing</keyword>
<comment type="similarity">
    <text evidence="7">Belongs to the class I-like SAM-binding methyltransferase superfamily. TrmB family.</text>
</comment>
<keyword evidence="5 7" id="KW-0949">S-adenosyl-L-methionine</keyword>
<dbReference type="eggNOG" id="COG0220">
    <property type="taxonomic scope" value="Bacteria"/>
</dbReference>
<keyword evidence="3 7" id="KW-0489">Methyltransferase</keyword>
<dbReference type="SUPFAM" id="SSF53335">
    <property type="entry name" value="S-adenosyl-L-methionine-dependent methyltransferases"/>
    <property type="match status" value="1"/>
</dbReference>
<dbReference type="UniPathway" id="UPA00989"/>
<sequence>MTEKREHGAAANPAKAERENLFPWFFTLDDVEAPLSWESLFGNGNPVELDIGCGRGLFLFNASERHADRNFVGMEIDFKEGRRGAKRLKKQDRPNARVLGCDAKRALSEFVPPESVAAAHVYFPDPWWKARHHKRRLFTAEFTEMVYRILQPGGELHGWTDVFDYWELMTGHITEHGGFAEQPPPDERPAHHHMDYHTSFERKKRLAGWPIYRGLWTKTARPE</sequence>
<evidence type="ECO:0000256" key="4">
    <source>
        <dbReference type="ARBA" id="ARBA00022679"/>
    </source>
</evidence>
<evidence type="ECO:0000256" key="6">
    <source>
        <dbReference type="ARBA" id="ARBA00022694"/>
    </source>
</evidence>
<dbReference type="AlphaFoldDB" id="F0SG01"/>
<dbReference type="Pfam" id="PF02390">
    <property type="entry name" value="Methyltransf_4"/>
    <property type="match status" value="1"/>
</dbReference>
<accession>F0SG01</accession>
<feature type="binding site" evidence="7">
    <location>
        <position position="129"/>
    </location>
    <ligand>
        <name>substrate</name>
    </ligand>
</feature>
<dbReference type="EMBL" id="CP002546">
    <property type="protein sequence ID" value="ADY58290.1"/>
    <property type="molecule type" value="Genomic_DNA"/>
</dbReference>
<dbReference type="InterPro" id="IPR055361">
    <property type="entry name" value="tRNA_methyltr_TrmB_bact"/>
</dbReference>
<feature type="binding site" evidence="7">
    <location>
        <position position="161"/>
    </location>
    <ligand>
        <name>substrate</name>
    </ligand>
</feature>
<dbReference type="InterPro" id="IPR003358">
    <property type="entry name" value="tRNA_(Gua-N-7)_MeTrfase_Trmb"/>
</dbReference>
<dbReference type="GO" id="GO:0043527">
    <property type="term" value="C:tRNA methyltransferase complex"/>
    <property type="evidence" value="ECO:0007669"/>
    <property type="project" value="TreeGrafter"/>
</dbReference>
<keyword evidence="4 7" id="KW-0808">Transferase</keyword>
<comment type="function">
    <text evidence="2 7">Catalyzes the formation of N(7)-methylguanine at position 46 (m7G46) in tRNA.</text>
</comment>
<evidence type="ECO:0000256" key="2">
    <source>
        <dbReference type="ARBA" id="ARBA00003015"/>
    </source>
</evidence>
<name>F0SG01_RUBBR</name>
<protein>
    <recommendedName>
        <fullName evidence="7">tRNA (guanine-N(7)-)-methyltransferase</fullName>
        <ecNumber evidence="7">2.1.1.33</ecNumber>
    </recommendedName>
    <alternativeName>
        <fullName evidence="7">tRNA (guanine(46)-N(7))-methyltransferase</fullName>
    </alternativeName>
    <alternativeName>
        <fullName evidence="7">tRNA(m7G46)-methyltransferase</fullName>
    </alternativeName>
</protein>
<comment type="pathway">
    <text evidence="7">tRNA modification; N(7)-methylguanine-tRNA biosynthesis.</text>
</comment>
<comment type="caution">
    <text evidence="7">Lacks conserved residue(s) required for the propagation of feature annotation.</text>
</comment>
<dbReference type="PROSITE" id="PS51625">
    <property type="entry name" value="SAM_MT_TRMB"/>
    <property type="match status" value="1"/>
</dbReference>
<dbReference type="HOGENOM" id="CLU_050910_2_0_0"/>
<evidence type="ECO:0000256" key="5">
    <source>
        <dbReference type="ARBA" id="ARBA00022691"/>
    </source>
</evidence>
<evidence type="ECO:0000256" key="1">
    <source>
        <dbReference type="ARBA" id="ARBA00000142"/>
    </source>
</evidence>
<feature type="binding site" evidence="7">
    <location>
        <position position="50"/>
    </location>
    <ligand>
        <name>S-adenosyl-L-methionine</name>
        <dbReference type="ChEBI" id="CHEBI:59789"/>
    </ligand>
</feature>
<feature type="binding site" evidence="7">
    <location>
        <position position="125"/>
    </location>
    <ligand>
        <name>S-adenosyl-L-methionine</name>
        <dbReference type="ChEBI" id="CHEBI:59789"/>
    </ligand>
</feature>
<feature type="binding site" evidence="7">
    <location>
        <position position="75"/>
    </location>
    <ligand>
        <name>S-adenosyl-L-methionine</name>
        <dbReference type="ChEBI" id="CHEBI:59789"/>
    </ligand>
</feature>
<dbReference type="PANTHER" id="PTHR23417:SF14">
    <property type="entry name" value="PENTACOTRIPEPTIDE-REPEAT REGION OF PRORP DOMAIN-CONTAINING PROTEIN"/>
    <property type="match status" value="1"/>
</dbReference>
<dbReference type="GO" id="GO:0008176">
    <property type="term" value="F:tRNA (guanine(46)-N7)-methyltransferase activity"/>
    <property type="evidence" value="ECO:0007669"/>
    <property type="project" value="UniProtKB-UniRule"/>
</dbReference>
<dbReference type="HAMAP" id="MF_01057">
    <property type="entry name" value="tRNA_methyltr_TrmB"/>
    <property type="match status" value="1"/>
</dbReference>
<reference evidence="9" key="1">
    <citation type="submission" date="2011-02" db="EMBL/GenBank/DDBJ databases">
        <title>The complete genome of Planctomyces brasiliensis DSM 5305.</title>
        <authorList>
            <person name="Lucas S."/>
            <person name="Copeland A."/>
            <person name="Lapidus A."/>
            <person name="Bruce D."/>
            <person name="Goodwin L."/>
            <person name="Pitluck S."/>
            <person name="Kyrpides N."/>
            <person name="Mavromatis K."/>
            <person name="Pagani I."/>
            <person name="Ivanova N."/>
            <person name="Ovchinnikova G."/>
            <person name="Lu M."/>
            <person name="Detter J.C."/>
            <person name="Han C."/>
            <person name="Land M."/>
            <person name="Hauser L."/>
            <person name="Markowitz V."/>
            <person name="Cheng J.-F."/>
            <person name="Hugenholtz P."/>
            <person name="Woyke T."/>
            <person name="Wu D."/>
            <person name="Tindall B."/>
            <person name="Pomrenke H.G."/>
            <person name="Brambilla E."/>
            <person name="Klenk H.-P."/>
            <person name="Eisen J.A."/>
        </authorList>
    </citation>
    <scope>NUCLEOTIDE SEQUENCE [LARGE SCALE GENOMIC DNA]</scope>
    <source>
        <strain evidence="9">ATCC 49424 / DSM 5305 / JCM 21570 / NBRC 103401 / IFAM 1448</strain>
    </source>
</reference>
<dbReference type="Gene3D" id="3.40.50.150">
    <property type="entry name" value="Vaccinia Virus protein VP39"/>
    <property type="match status" value="1"/>
</dbReference>
<feature type="binding site" evidence="7">
    <location>
        <position position="102"/>
    </location>
    <ligand>
        <name>S-adenosyl-L-methionine</name>
        <dbReference type="ChEBI" id="CHEBI:59789"/>
    </ligand>
</feature>
<dbReference type="CDD" id="cd02440">
    <property type="entry name" value="AdoMet_MTases"/>
    <property type="match status" value="1"/>
</dbReference>
<evidence type="ECO:0000256" key="3">
    <source>
        <dbReference type="ARBA" id="ARBA00022603"/>
    </source>
</evidence>
<proteinExistence type="inferred from homology"/>